<protein>
    <recommendedName>
        <fullName evidence="4">G protein-coupled receptor</fullName>
    </recommendedName>
</protein>
<gene>
    <name evidence="2" type="ORF">PENTCL1PPCAC_21048</name>
</gene>
<dbReference type="EMBL" id="BTSX01000005">
    <property type="protein sequence ID" value="GMS98873.1"/>
    <property type="molecule type" value="Genomic_DNA"/>
</dbReference>
<evidence type="ECO:0008006" key="4">
    <source>
        <dbReference type="Google" id="ProtNLM"/>
    </source>
</evidence>
<reference evidence="2" key="1">
    <citation type="submission" date="2023-10" db="EMBL/GenBank/DDBJ databases">
        <title>Genome assembly of Pristionchus species.</title>
        <authorList>
            <person name="Yoshida K."/>
            <person name="Sommer R.J."/>
        </authorList>
    </citation>
    <scope>NUCLEOTIDE SEQUENCE</scope>
    <source>
        <strain evidence="2">RS0144</strain>
    </source>
</reference>
<keyword evidence="1" id="KW-0472">Membrane</keyword>
<accession>A0AAV5TXC4</accession>
<feature type="non-terminal residue" evidence="2">
    <location>
        <position position="1"/>
    </location>
</feature>
<proteinExistence type="predicted"/>
<evidence type="ECO:0000313" key="2">
    <source>
        <dbReference type="EMBL" id="GMS98873.1"/>
    </source>
</evidence>
<keyword evidence="1" id="KW-1133">Transmembrane helix</keyword>
<evidence type="ECO:0000256" key="1">
    <source>
        <dbReference type="SAM" id="Phobius"/>
    </source>
</evidence>
<keyword evidence="1" id="KW-0812">Transmembrane</keyword>
<feature type="transmembrane region" description="Helical" evidence="1">
    <location>
        <begin position="44"/>
        <end position="65"/>
    </location>
</feature>
<feature type="transmembrane region" description="Helical" evidence="1">
    <location>
        <begin position="6"/>
        <end position="23"/>
    </location>
</feature>
<keyword evidence="3" id="KW-1185">Reference proteome</keyword>
<dbReference type="Proteomes" id="UP001432027">
    <property type="component" value="Unassembled WGS sequence"/>
</dbReference>
<evidence type="ECO:0000313" key="3">
    <source>
        <dbReference type="Proteomes" id="UP001432027"/>
    </source>
</evidence>
<organism evidence="2 3">
    <name type="scientific">Pristionchus entomophagus</name>
    <dbReference type="NCBI Taxonomy" id="358040"/>
    <lineage>
        <taxon>Eukaryota</taxon>
        <taxon>Metazoa</taxon>
        <taxon>Ecdysozoa</taxon>
        <taxon>Nematoda</taxon>
        <taxon>Chromadorea</taxon>
        <taxon>Rhabditida</taxon>
        <taxon>Rhabditina</taxon>
        <taxon>Diplogasteromorpha</taxon>
        <taxon>Diplogasteroidea</taxon>
        <taxon>Neodiplogasteridae</taxon>
        <taxon>Pristionchus</taxon>
    </lineage>
</organism>
<dbReference type="AlphaFoldDB" id="A0AAV5TXC4"/>
<comment type="caution">
    <text evidence="2">The sequence shown here is derived from an EMBL/GenBank/DDBJ whole genome shotgun (WGS) entry which is preliminary data.</text>
</comment>
<name>A0AAV5TXC4_9BILA</name>
<sequence length="123" mass="13833">YLCNAWLVGYLALFSGSIALWIVSMRDENGYLAQSWKSPPHRLLLYEICTACSLFCTVSEIAIAVERIVSIKDPEKYHNMPISTGVLATFSVSLVQNPCIVLNQFGSISDSILLFFRNNRVRI</sequence>